<sequence length="432" mass="47069">MLISRNVTPMKVVLQSVLINDPRSTYFGSIKDILVKDGIIMSIEDNIGTEDAVVFKEQGCVASPGWVDTFAHFNDPGTEYKETIESGAEAAAAGGFTTVLVLPNTQPVIDTKSAVEYIMAKNDRLPTRVLPIGAVTRRAEGKELAEMYDMSTNGAAAFSDGLYPIQSSGILVKALQYLKAINGVLIQVPDDTSLSANGLMNEGVISTRLGLPGKPMMAEELLVARDIKLARYTQSRIHFTGVTSPKSIDYISRAKASGLAVTCSVTPYHLFFSDEDLMDYDTQLKVNPPLRTVKDRDALREAVLNGVVDTIATHHFPHDFDAKIVEFEYAKYGMIGLESAYGAVKAAIPGISETRLGELFSLNARKIFNLPDARVEAGQPAAITLHLPENSFVFSKEHIRSKSDNSAFFGKPLKGRIAGTISGKHYRFNKLS</sequence>
<dbReference type="PANTHER" id="PTHR43668:SF2">
    <property type="entry name" value="ALLANTOINASE"/>
    <property type="match status" value="1"/>
</dbReference>
<dbReference type="InterPro" id="IPR032466">
    <property type="entry name" value="Metal_Hydrolase"/>
</dbReference>
<dbReference type="GO" id="GO:0005737">
    <property type="term" value="C:cytoplasm"/>
    <property type="evidence" value="ECO:0007669"/>
    <property type="project" value="TreeGrafter"/>
</dbReference>
<feature type="domain" description="Dihydroorotase catalytic" evidence="2">
    <location>
        <begin position="62"/>
        <end position="242"/>
    </location>
</feature>
<dbReference type="STRING" id="1220578.FPE01S_05_00110"/>
<dbReference type="GO" id="GO:0006145">
    <property type="term" value="P:purine nucleobase catabolic process"/>
    <property type="evidence" value="ECO:0007669"/>
    <property type="project" value="TreeGrafter"/>
</dbReference>
<proteinExistence type="predicted"/>
<dbReference type="SUPFAM" id="SSF51338">
    <property type="entry name" value="Composite domain of metallo-dependent hydrolases"/>
    <property type="match status" value="1"/>
</dbReference>
<dbReference type="PANTHER" id="PTHR43668">
    <property type="entry name" value="ALLANTOINASE"/>
    <property type="match status" value="1"/>
</dbReference>
<keyword evidence="1" id="KW-0665">Pyrimidine biosynthesis</keyword>
<organism evidence="3 4">
    <name type="scientific">Flavihumibacter petaseus NBRC 106054</name>
    <dbReference type="NCBI Taxonomy" id="1220578"/>
    <lineage>
        <taxon>Bacteria</taxon>
        <taxon>Pseudomonadati</taxon>
        <taxon>Bacteroidota</taxon>
        <taxon>Chitinophagia</taxon>
        <taxon>Chitinophagales</taxon>
        <taxon>Chitinophagaceae</taxon>
        <taxon>Flavihumibacter</taxon>
    </lineage>
</organism>
<dbReference type="NCBIfam" id="TIGR00857">
    <property type="entry name" value="pyrC_multi"/>
    <property type="match status" value="1"/>
</dbReference>
<dbReference type="GO" id="GO:0006221">
    <property type="term" value="P:pyrimidine nucleotide biosynthetic process"/>
    <property type="evidence" value="ECO:0007669"/>
    <property type="project" value="UniProtKB-KW"/>
</dbReference>
<dbReference type="InterPro" id="IPR024403">
    <property type="entry name" value="DHOase_cat"/>
</dbReference>
<dbReference type="Proteomes" id="UP000033121">
    <property type="component" value="Unassembled WGS sequence"/>
</dbReference>
<dbReference type="SUPFAM" id="SSF51556">
    <property type="entry name" value="Metallo-dependent hydrolases"/>
    <property type="match status" value="1"/>
</dbReference>
<dbReference type="GO" id="GO:0004151">
    <property type="term" value="F:dihydroorotase activity"/>
    <property type="evidence" value="ECO:0007669"/>
    <property type="project" value="InterPro"/>
</dbReference>
<dbReference type="EMBL" id="BBWV01000005">
    <property type="protein sequence ID" value="GAO45314.1"/>
    <property type="molecule type" value="Genomic_DNA"/>
</dbReference>
<keyword evidence="4" id="KW-1185">Reference proteome</keyword>
<accession>A0A0E9N660</accession>
<evidence type="ECO:0000313" key="4">
    <source>
        <dbReference type="Proteomes" id="UP000033121"/>
    </source>
</evidence>
<dbReference type="GO" id="GO:0046872">
    <property type="term" value="F:metal ion binding"/>
    <property type="evidence" value="ECO:0007669"/>
    <property type="project" value="InterPro"/>
</dbReference>
<dbReference type="GO" id="GO:0004038">
    <property type="term" value="F:allantoinase activity"/>
    <property type="evidence" value="ECO:0007669"/>
    <property type="project" value="TreeGrafter"/>
</dbReference>
<gene>
    <name evidence="3" type="primary">pyrC</name>
    <name evidence="3" type="ORF">FPE01S_05_00110</name>
</gene>
<evidence type="ECO:0000259" key="2">
    <source>
        <dbReference type="Pfam" id="PF12890"/>
    </source>
</evidence>
<evidence type="ECO:0000313" key="3">
    <source>
        <dbReference type="EMBL" id="GAO45314.1"/>
    </source>
</evidence>
<comment type="caution">
    <text evidence="3">The sequence shown here is derived from an EMBL/GenBank/DDBJ whole genome shotgun (WGS) entry which is preliminary data.</text>
</comment>
<dbReference type="InterPro" id="IPR011059">
    <property type="entry name" value="Metal-dep_hydrolase_composite"/>
</dbReference>
<dbReference type="InterPro" id="IPR050138">
    <property type="entry name" value="DHOase/Allantoinase_Hydrolase"/>
</dbReference>
<name>A0A0E9N660_9BACT</name>
<dbReference type="Gene3D" id="2.30.40.10">
    <property type="entry name" value="Urease, subunit C, domain 1"/>
    <property type="match status" value="1"/>
</dbReference>
<dbReference type="AlphaFoldDB" id="A0A0E9N660"/>
<protein>
    <submittedName>
        <fullName evidence="3">Dihydroorotase</fullName>
    </submittedName>
</protein>
<dbReference type="CDD" id="cd01317">
    <property type="entry name" value="DHOase_IIa"/>
    <property type="match status" value="1"/>
</dbReference>
<reference evidence="3 4" key="1">
    <citation type="submission" date="2015-04" db="EMBL/GenBank/DDBJ databases">
        <title>Whole genome shotgun sequence of Flavihumibacter petaseus NBRC 106054.</title>
        <authorList>
            <person name="Miyazawa S."/>
            <person name="Hosoyama A."/>
            <person name="Hashimoto M."/>
            <person name="Noguchi M."/>
            <person name="Tsuchikane K."/>
            <person name="Ohji S."/>
            <person name="Yamazoe A."/>
            <person name="Ichikawa N."/>
            <person name="Kimura A."/>
            <person name="Fujita N."/>
        </authorList>
    </citation>
    <scope>NUCLEOTIDE SEQUENCE [LARGE SCALE GENOMIC DNA]</scope>
    <source>
        <strain evidence="3 4">NBRC 106054</strain>
    </source>
</reference>
<dbReference type="InterPro" id="IPR004722">
    <property type="entry name" value="DHOase"/>
</dbReference>
<dbReference type="Pfam" id="PF12890">
    <property type="entry name" value="DHOase"/>
    <property type="match status" value="1"/>
</dbReference>
<dbReference type="Gene3D" id="3.20.20.140">
    <property type="entry name" value="Metal-dependent hydrolases"/>
    <property type="match status" value="1"/>
</dbReference>
<evidence type="ECO:0000256" key="1">
    <source>
        <dbReference type="ARBA" id="ARBA00022975"/>
    </source>
</evidence>